<sequence length="345" mass="37754">MAPSFVDNNTAAKGMKDQIRAQQAKNSTTKPEWAKAFKNEKSLLTKGPRPLHLVDKHSKGKSGPPSNSKPPRPKDTTAQKPKTSAENPYCSGAIQEDLPIQMIDAENGQRLPDSFHRHTPSHLHVHEGAGDDQVKGKDGERVQNGELPPIKTIGKLVESAFYLYQMRTYGDNEKHSVQRARAKRAVMSQAFYILLVMTISLGLSIGVFVVRRGEPPADLVWIFVWMGLSGAVVLWAIVALILIQWSKKGLKNDLEVARMGDAFNATTAGVDNAEGCFVNGVRYKSDQPPKPDSTSDEAGQPASGQKTTEAPGSGKQPGLDIIRESKGSWAHHTRKELSKLSTMQE</sequence>
<feature type="compositionally biased region" description="Polar residues" evidence="1">
    <location>
        <begin position="20"/>
        <end position="30"/>
    </location>
</feature>
<reference evidence="3 4" key="1">
    <citation type="submission" date="2016-09" db="EMBL/GenBank/DDBJ databases">
        <authorList>
            <person name="Capua I."/>
            <person name="De Benedictis P."/>
            <person name="Joannis T."/>
            <person name="Lombin L.H."/>
            <person name="Cattoli G."/>
        </authorList>
    </citation>
    <scope>NUCLEOTIDE SEQUENCE [LARGE SCALE GENOMIC DNA]</scope>
    <source>
        <strain evidence="3 4">IMI 309357</strain>
    </source>
</reference>
<keyword evidence="2" id="KW-0812">Transmembrane</keyword>
<feature type="transmembrane region" description="Helical" evidence="2">
    <location>
        <begin position="190"/>
        <end position="210"/>
    </location>
</feature>
<feature type="region of interest" description="Disordered" evidence="1">
    <location>
        <begin position="1"/>
        <end position="90"/>
    </location>
</feature>
<evidence type="ECO:0000313" key="4">
    <source>
        <dbReference type="Proteomes" id="UP000176998"/>
    </source>
</evidence>
<keyword evidence="2" id="KW-0472">Membrane</keyword>
<comment type="caution">
    <text evidence="3">The sequence shown here is derived from an EMBL/GenBank/DDBJ whole genome shotgun (WGS) entry which is preliminary data.</text>
</comment>
<protein>
    <submittedName>
        <fullName evidence="3">Uncharacterized protein</fullName>
    </submittedName>
</protein>
<proteinExistence type="predicted"/>
<feature type="compositionally biased region" description="Basic and acidic residues" evidence="1">
    <location>
        <begin position="32"/>
        <end position="43"/>
    </location>
</feature>
<accession>A0A1G4ASQ3</accession>
<keyword evidence="2" id="KW-1133">Transmembrane helix</keyword>
<feature type="compositionally biased region" description="Polar residues" evidence="1">
    <location>
        <begin position="1"/>
        <end position="11"/>
    </location>
</feature>
<feature type="transmembrane region" description="Helical" evidence="2">
    <location>
        <begin position="222"/>
        <end position="243"/>
    </location>
</feature>
<dbReference type="EMBL" id="MJBS01000158">
    <property type="protein sequence ID" value="OHE92131.1"/>
    <property type="molecule type" value="Genomic_DNA"/>
</dbReference>
<dbReference type="AlphaFoldDB" id="A0A1G4ASQ3"/>
<dbReference type="RefSeq" id="XP_022469301.1">
    <property type="nucleotide sequence ID" value="XM_022624206.1"/>
</dbReference>
<dbReference type="Proteomes" id="UP000176998">
    <property type="component" value="Unassembled WGS sequence"/>
</dbReference>
<feature type="region of interest" description="Disordered" evidence="1">
    <location>
        <begin position="281"/>
        <end position="345"/>
    </location>
</feature>
<evidence type="ECO:0000313" key="3">
    <source>
        <dbReference type="EMBL" id="OHE92131.1"/>
    </source>
</evidence>
<organism evidence="3 4">
    <name type="scientific">Colletotrichum orchidophilum</name>
    <dbReference type="NCBI Taxonomy" id="1209926"/>
    <lineage>
        <taxon>Eukaryota</taxon>
        <taxon>Fungi</taxon>
        <taxon>Dikarya</taxon>
        <taxon>Ascomycota</taxon>
        <taxon>Pezizomycotina</taxon>
        <taxon>Sordariomycetes</taxon>
        <taxon>Hypocreomycetidae</taxon>
        <taxon>Glomerellales</taxon>
        <taxon>Glomerellaceae</taxon>
        <taxon>Colletotrichum</taxon>
    </lineage>
</organism>
<gene>
    <name evidence="3" type="ORF">CORC01_12586</name>
</gene>
<keyword evidence="4" id="KW-1185">Reference proteome</keyword>
<name>A0A1G4ASQ3_9PEZI</name>
<dbReference type="OrthoDB" id="4838693at2759"/>
<evidence type="ECO:0000256" key="1">
    <source>
        <dbReference type="SAM" id="MobiDB-lite"/>
    </source>
</evidence>
<dbReference type="GeneID" id="34565716"/>
<evidence type="ECO:0000256" key="2">
    <source>
        <dbReference type="SAM" id="Phobius"/>
    </source>
</evidence>